<dbReference type="AlphaFoldDB" id="A0A915KMN3"/>
<proteinExistence type="inferred from homology"/>
<dbReference type="Proteomes" id="UP000887565">
    <property type="component" value="Unplaced"/>
</dbReference>
<evidence type="ECO:0000313" key="12">
    <source>
        <dbReference type="Proteomes" id="UP000887565"/>
    </source>
</evidence>
<evidence type="ECO:0000256" key="5">
    <source>
        <dbReference type="ARBA" id="ARBA00023065"/>
    </source>
</evidence>
<dbReference type="PANTHER" id="PTHR11003">
    <property type="entry name" value="POTASSIUM CHANNEL, SUBFAMILY K"/>
    <property type="match status" value="1"/>
</dbReference>
<evidence type="ECO:0000259" key="11">
    <source>
        <dbReference type="Pfam" id="PF07885"/>
    </source>
</evidence>
<comment type="subcellular location">
    <subcellularLocation>
        <location evidence="1">Membrane</location>
        <topology evidence="1">Multi-pass membrane protein</topology>
    </subcellularLocation>
</comment>
<dbReference type="PRINTS" id="PR01333">
    <property type="entry name" value="2POREKCHANEL"/>
</dbReference>
<reference evidence="13" key="1">
    <citation type="submission" date="2022-11" db="UniProtKB">
        <authorList>
            <consortium name="WormBaseParasite"/>
        </authorList>
    </citation>
    <scope>IDENTIFICATION</scope>
</reference>
<evidence type="ECO:0000256" key="8">
    <source>
        <dbReference type="RuleBase" id="RU003857"/>
    </source>
</evidence>
<feature type="transmembrane region" description="Helical" evidence="10">
    <location>
        <begin position="259"/>
        <end position="276"/>
    </location>
</feature>
<dbReference type="WBParaSite" id="nRc.2.0.1.t39041-RA">
    <property type="protein sequence ID" value="nRc.2.0.1.t39041-RA"/>
    <property type="gene ID" value="nRc.2.0.1.g39041"/>
</dbReference>
<evidence type="ECO:0000256" key="3">
    <source>
        <dbReference type="ARBA" id="ARBA00022692"/>
    </source>
</evidence>
<feature type="compositionally biased region" description="Polar residues" evidence="9">
    <location>
        <begin position="1"/>
        <end position="10"/>
    </location>
</feature>
<dbReference type="GO" id="GO:0005886">
    <property type="term" value="C:plasma membrane"/>
    <property type="evidence" value="ECO:0007669"/>
    <property type="project" value="TreeGrafter"/>
</dbReference>
<keyword evidence="12" id="KW-1185">Reference proteome</keyword>
<keyword evidence="3 8" id="KW-0812">Transmembrane</keyword>
<dbReference type="GO" id="GO:0030322">
    <property type="term" value="P:stabilization of membrane potential"/>
    <property type="evidence" value="ECO:0007669"/>
    <property type="project" value="TreeGrafter"/>
</dbReference>
<dbReference type="InterPro" id="IPR003280">
    <property type="entry name" value="2pore_dom_K_chnl"/>
</dbReference>
<feature type="region of interest" description="Disordered" evidence="9">
    <location>
        <begin position="1"/>
        <end position="37"/>
    </location>
</feature>
<keyword evidence="4 10" id="KW-1133">Transmembrane helix</keyword>
<feature type="transmembrane region" description="Helical" evidence="10">
    <location>
        <begin position="136"/>
        <end position="160"/>
    </location>
</feature>
<dbReference type="GO" id="GO:0022841">
    <property type="term" value="F:potassium ion leak channel activity"/>
    <property type="evidence" value="ECO:0007669"/>
    <property type="project" value="TreeGrafter"/>
</dbReference>
<feature type="compositionally biased region" description="Basic residues" evidence="9">
    <location>
        <begin position="19"/>
        <end position="29"/>
    </location>
</feature>
<dbReference type="GO" id="GO:0015271">
    <property type="term" value="F:outward rectifier potassium channel activity"/>
    <property type="evidence" value="ECO:0007669"/>
    <property type="project" value="TreeGrafter"/>
</dbReference>
<accession>A0A915KMN3</accession>
<evidence type="ECO:0000256" key="4">
    <source>
        <dbReference type="ARBA" id="ARBA00022989"/>
    </source>
</evidence>
<evidence type="ECO:0000256" key="2">
    <source>
        <dbReference type="ARBA" id="ARBA00022448"/>
    </source>
</evidence>
<evidence type="ECO:0000256" key="6">
    <source>
        <dbReference type="ARBA" id="ARBA00023136"/>
    </source>
</evidence>
<feature type="domain" description="Potassium channel" evidence="11">
    <location>
        <begin position="249"/>
        <end position="309"/>
    </location>
</feature>
<keyword evidence="2 8" id="KW-0813">Transport</keyword>
<evidence type="ECO:0000256" key="9">
    <source>
        <dbReference type="SAM" id="MobiDB-lite"/>
    </source>
</evidence>
<dbReference type="Pfam" id="PF07885">
    <property type="entry name" value="Ion_trans_2"/>
    <property type="match status" value="1"/>
</dbReference>
<name>A0A915KMN3_ROMCU</name>
<feature type="transmembrane region" description="Helical" evidence="10">
    <location>
        <begin position="282"/>
        <end position="303"/>
    </location>
</feature>
<dbReference type="InterPro" id="IPR013099">
    <property type="entry name" value="K_chnl_dom"/>
</dbReference>
<organism evidence="12 13">
    <name type="scientific">Romanomermis culicivorax</name>
    <name type="common">Nematode worm</name>
    <dbReference type="NCBI Taxonomy" id="13658"/>
    <lineage>
        <taxon>Eukaryota</taxon>
        <taxon>Metazoa</taxon>
        <taxon>Ecdysozoa</taxon>
        <taxon>Nematoda</taxon>
        <taxon>Enoplea</taxon>
        <taxon>Dorylaimia</taxon>
        <taxon>Mermithida</taxon>
        <taxon>Mermithoidea</taxon>
        <taxon>Mermithidae</taxon>
        <taxon>Romanomermis</taxon>
    </lineage>
</organism>
<comment type="similarity">
    <text evidence="8">Belongs to the two pore domain potassium channel (TC 1.A.1.8) family.</text>
</comment>
<evidence type="ECO:0000256" key="10">
    <source>
        <dbReference type="SAM" id="Phobius"/>
    </source>
</evidence>
<keyword evidence="7 8" id="KW-0407">Ion channel</keyword>
<evidence type="ECO:0000256" key="7">
    <source>
        <dbReference type="ARBA" id="ARBA00023303"/>
    </source>
</evidence>
<protein>
    <submittedName>
        <fullName evidence="13">Potassium channel domain-containing protein</fullName>
    </submittedName>
</protein>
<evidence type="ECO:0000313" key="13">
    <source>
        <dbReference type="WBParaSite" id="nRc.2.0.1.t39041-RA"/>
    </source>
</evidence>
<sequence length="309" mass="34398">MKTSFLNIKPTTPGGQRGHSSRRGSRRRAAAIPTTDDSELLKKQCEIKYETTTSDEDNGDDADGRDSANLLYIKSVHEVEEPKISARLQAFIEPIWEGFLLSPGWDAHPYSDVDQWWDSSWATQEALLPCHQTRIIVPHIGIMCLSILYIISGAAAFYAIEGPFEIASLHQNCLSIKNLTADSLNSFWYAIGRKVDTPGEVYVSTEDAVSILDRMSRHLLDIFDRDQYMILERLGGQTIQEIRCENIPNQMVKEWTSSTALFFATTMLTTIGYGNLAPATPLGRLVCCIYGLLGIPLLLVTTANCGSFI</sequence>
<dbReference type="PANTHER" id="PTHR11003:SF90">
    <property type="entry name" value="POTASSIUM CHANNEL DOMAIN-CONTAINING PROTEIN"/>
    <property type="match status" value="1"/>
</dbReference>
<dbReference type="Gene3D" id="1.10.287.70">
    <property type="match status" value="1"/>
</dbReference>
<evidence type="ECO:0000256" key="1">
    <source>
        <dbReference type="ARBA" id="ARBA00004141"/>
    </source>
</evidence>
<dbReference type="SUPFAM" id="SSF81324">
    <property type="entry name" value="Voltage-gated potassium channels"/>
    <property type="match status" value="1"/>
</dbReference>
<keyword evidence="6 10" id="KW-0472">Membrane</keyword>
<keyword evidence="5 8" id="KW-0406">Ion transport</keyword>